<dbReference type="Proteomes" id="UP001158961">
    <property type="component" value="Chromosome"/>
</dbReference>
<dbReference type="EMBL" id="OW970315">
    <property type="protein sequence ID" value="CAH6296824.1"/>
    <property type="molecule type" value="Genomic_DNA"/>
</dbReference>
<name>A0AAN2FDP9_ENTAG</name>
<gene>
    <name evidence="1" type="ORF">DAPPPG734_11795</name>
</gene>
<dbReference type="PANTHER" id="PTHR48229:SF1">
    <property type="entry name" value="ALPHA METHYLACYL-COA RACEMASE-RELATED"/>
    <property type="match status" value="1"/>
</dbReference>
<accession>A0AAN2FDP9</accession>
<dbReference type="SUPFAM" id="SSF89796">
    <property type="entry name" value="CoA-transferase family III (CaiB/BaiF)"/>
    <property type="match status" value="2"/>
</dbReference>
<evidence type="ECO:0000313" key="2">
    <source>
        <dbReference type="Proteomes" id="UP001158961"/>
    </source>
</evidence>
<sequence>MDSPLAASLWQQMQQGLRGRDAAWPLPAFVDRATFSSAFAVSELAATSIGLATQAAAALMATSRPEFASPPVTVNVRLASRWFQQSFHPLNRAAPAMWDAFAGDYRSRDGWIRLHTNAVHHRLAMERVLGAHADRAALAQQVQQWQASELEQAVIDAGGCAAEMRSAAAWQQHPQGQAVQREPLFSWQSTQQAAAPAWPLAEARPLMGIKVLDLTRIIAGPVATRFLASLGASVLRIDPPGWQEPTLDEEMSCGKRRAVLDLTQPADREQFIHLLREADVLVHGYRADALERLGFDAETLQSLSPGLVDAGLNAWGWQGPWRNRRGFDSLVQMGCGIAERGMQWQQSDKPVPLPVQALDHASGYLLAAAVLEGLRRRISEGHGSQVRLSLARTAWLLQQHPTDQHTGSGIAPQVKDNLPCYELTPWGFGVRLRAAAWLPGTPQLCATPGCAPGTHPATWLSETLDN</sequence>
<evidence type="ECO:0000313" key="1">
    <source>
        <dbReference type="EMBL" id="CAH6296824.1"/>
    </source>
</evidence>
<keyword evidence="1" id="KW-0808">Transferase</keyword>
<dbReference type="Pfam" id="PF02515">
    <property type="entry name" value="CoA_transf_3"/>
    <property type="match status" value="1"/>
</dbReference>
<reference evidence="1" key="1">
    <citation type="submission" date="2022-05" db="EMBL/GenBank/DDBJ databases">
        <authorList>
            <person name="Pothier F. J."/>
        </authorList>
    </citation>
    <scope>NUCLEOTIDE SEQUENCE</scope>
    <source>
        <strain evidence="1">DAPP-PG734</strain>
    </source>
</reference>
<organism evidence="1 2">
    <name type="scientific">Enterobacter agglomerans</name>
    <name type="common">Erwinia herbicola</name>
    <name type="synonym">Pantoea agglomerans</name>
    <dbReference type="NCBI Taxonomy" id="549"/>
    <lineage>
        <taxon>Bacteria</taxon>
        <taxon>Pseudomonadati</taxon>
        <taxon>Pseudomonadota</taxon>
        <taxon>Gammaproteobacteria</taxon>
        <taxon>Enterobacterales</taxon>
        <taxon>Erwiniaceae</taxon>
        <taxon>Pantoea</taxon>
        <taxon>Pantoea agglomerans group</taxon>
    </lineage>
</organism>
<protein>
    <submittedName>
        <fullName evidence="1">CoA transferase</fullName>
    </submittedName>
</protein>
<dbReference type="InterPro" id="IPR052985">
    <property type="entry name" value="CoA-trans_III_biosynth/detox"/>
</dbReference>
<proteinExistence type="predicted"/>
<dbReference type="GO" id="GO:0016740">
    <property type="term" value="F:transferase activity"/>
    <property type="evidence" value="ECO:0007669"/>
    <property type="project" value="UniProtKB-KW"/>
</dbReference>
<dbReference type="InterPro" id="IPR003673">
    <property type="entry name" value="CoA-Trfase_fam_III"/>
</dbReference>
<dbReference type="PANTHER" id="PTHR48229">
    <property type="entry name" value="CAIB/BAIF FAMILY ENZYME (AFU_ORTHOLOGUE AFUA_1G05360)-RELATED"/>
    <property type="match status" value="1"/>
</dbReference>
<dbReference type="Gene3D" id="3.40.50.10540">
    <property type="entry name" value="Crotonobetainyl-coa:carnitine coa-transferase, domain 1"/>
    <property type="match status" value="1"/>
</dbReference>
<dbReference type="InterPro" id="IPR023606">
    <property type="entry name" value="CoA-Trfase_III_dom_1_sf"/>
</dbReference>
<dbReference type="RefSeq" id="WP_031592941.1">
    <property type="nucleotide sequence ID" value="NZ_JBBJSK010000009.1"/>
</dbReference>
<dbReference type="AlphaFoldDB" id="A0AAN2FDP9"/>